<sequence>MYSARASYVTAAVETATPSALVTMLFDRLLLDVDRASAAFERGETLEARTLVQHAQDIVAELMASLDVAVWDGGPALMSVYAFLYSSLVDASRNSDVDMLGDCRELIASLTSTWHEAAALAAGPAVAAAPTGAGLLGIG</sequence>
<keyword evidence="7" id="KW-1185">Reference proteome</keyword>
<evidence type="ECO:0000256" key="3">
    <source>
        <dbReference type="ARBA" id="ARBA00022490"/>
    </source>
</evidence>
<keyword evidence="4" id="KW-1005">Bacterial flagellum biogenesis</keyword>
<dbReference type="RefSeq" id="WP_146807698.1">
    <property type="nucleotide sequence ID" value="NZ_BJUA01000024.1"/>
</dbReference>
<dbReference type="GO" id="GO:0044780">
    <property type="term" value="P:bacterial-type flagellum assembly"/>
    <property type="evidence" value="ECO:0007669"/>
    <property type="project" value="InterPro"/>
</dbReference>
<comment type="subcellular location">
    <subcellularLocation>
        <location evidence="1">Cytoplasm</location>
        <location evidence="1">Cytosol</location>
    </subcellularLocation>
</comment>
<gene>
    <name evidence="6" type="ORF">CPE01_30720</name>
</gene>
<evidence type="ECO:0000256" key="1">
    <source>
        <dbReference type="ARBA" id="ARBA00004514"/>
    </source>
</evidence>
<dbReference type="OrthoDB" id="3268516at2"/>
<comment type="caution">
    <text evidence="6">The sequence shown here is derived from an EMBL/GenBank/DDBJ whole genome shotgun (WGS) entry which is preliminary data.</text>
</comment>
<dbReference type="InterPro" id="IPR003713">
    <property type="entry name" value="FliS"/>
</dbReference>
<dbReference type="EMBL" id="BJUA01000024">
    <property type="protein sequence ID" value="GEK19339.1"/>
    <property type="molecule type" value="Genomic_DNA"/>
</dbReference>
<reference evidence="6 7" key="1">
    <citation type="submission" date="2019-07" db="EMBL/GenBank/DDBJ databases">
        <title>Whole genome shotgun sequence of Cellulomonas persica NBRC 101101.</title>
        <authorList>
            <person name="Hosoyama A."/>
            <person name="Uohara A."/>
            <person name="Ohji S."/>
            <person name="Ichikawa N."/>
        </authorList>
    </citation>
    <scope>NUCLEOTIDE SEQUENCE [LARGE SCALE GENOMIC DNA]</scope>
    <source>
        <strain evidence="6 7">NBRC 101101</strain>
    </source>
</reference>
<evidence type="ECO:0000256" key="2">
    <source>
        <dbReference type="ARBA" id="ARBA00008787"/>
    </source>
</evidence>
<protein>
    <recommendedName>
        <fullName evidence="8">Flagellar secretion chaperone FliS</fullName>
    </recommendedName>
</protein>
<dbReference type="InterPro" id="IPR036584">
    <property type="entry name" value="FliS_sf"/>
</dbReference>
<keyword evidence="5" id="KW-0143">Chaperone</keyword>
<dbReference type="GO" id="GO:0071973">
    <property type="term" value="P:bacterial-type flagellum-dependent cell motility"/>
    <property type="evidence" value="ECO:0007669"/>
    <property type="project" value="TreeGrafter"/>
</dbReference>
<proteinExistence type="inferred from homology"/>
<evidence type="ECO:0000256" key="4">
    <source>
        <dbReference type="ARBA" id="ARBA00022795"/>
    </source>
</evidence>
<dbReference type="Pfam" id="PF02561">
    <property type="entry name" value="FliS"/>
    <property type="match status" value="1"/>
</dbReference>
<keyword evidence="3" id="KW-0963">Cytoplasm</keyword>
<evidence type="ECO:0000313" key="7">
    <source>
        <dbReference type="Proteomes" id="UP000321386"/>
    </source>
</evidence>
<evidence type="ECO:0008006" key="8">
    <source>
        <dbReference type="Google" id="ProtNLM"/>
    </source>
</evidence>
<name>A0A510UXP4_9CELL</name>
<organism evidence="6 7">
    <name type="scientific">Cellulomonas persica</name>
    <dbReference type="NCBI Taxonomy" id="76861"/>
    <lineage>
        <taxon>Bacteria</taxon>
        <taxon>Bacillati</taxon>
        <taxon>Actinomycetota</taxon>
        <taxon>Actinomycetes</taxon>
        <taxon>Micrococcales</taxon>
        <taxon>Cellulomonadaceae</taxon>
        <taxon>Cellulomonas</taxon>
    </lineage>
</organism>
<dbReference type="PANTHER" id="PTHR34773">
    <property type="entry name" value="FLAGELLAR SECRETION CHAPERONE FLIS"/>
    <property type="match status" value="1"/>
</dbReference>
<evidence type="ECO:0000313" key="6">
    <source>
        <dbReference type="EMBL" id="GEK19339.1"/>
    </source>
</evidence>
<dbReference type="CDD" id="cd16098">
    <property type="entry name" value="FliS"/>
    <property type="match status" value="1"/>
</dbReference>
<comment type="similarity">
    <text evidence="2">Belongs to the FliS family.</text>
</comment>
<dbReference type="PANTHER" id="PTHR34773:SF1">
    <property type="entry name" value="FLAGELLAR SECRETION CHAPERONE FLIS"/>
    <property type="match status" value="1"/>
</dbReference>
<dbReference type="SUPFAM" id="SSF101116">
    <property type="entry name" value="Flagellar export chaperone FliS"/>
    <property type="match status" value="1"/>
</dbReference>
<accession>A0A510UXP4</accession>
<evidence type="ECO:0000256" key="5">
    <source>
        <dbReference type="ARBA" id="ARBA00023186"/>
    </source>
</evidence>
<dbReference type="AlphaFoldDB" id="A0A510UXP4"/>
<dbReference type="Gene3D" id="1.20.120.340">
    <property type="entry name" value="Flagellar protein FliS"/>
    <property type="match status" value="1"/>
</dbReference>
<dbReference type="Proteomes" id="UP000321386">
    <property type="component" value="Unassembled WGS sequence"/>
</dbReference>
<dbReference type="GO" id="GO:0005829">
    <property type="term" value="C:cytosol"/>
    <property type="evidence" value="ECO:0007669"/>
    <property type="project" value="UniProtKB-SubCell"/>
</dbReference>